<evidence type="ECO:0000259" key="2">
    <source>
        <dbReference type="Pfam" id="PF20151"/>
    </source>
</evidence>
<dbReference type="AlphaFoldDB" id="A0AAD2GVF7"/>
<evidence type="ECO:0000313" key="4">
    <source>
        <dbReference type="Proteomes" id="UP001295794"/>
    </source>
</evidence>
<sequence length="317" mass="35819">MSSSQIPALTLNELEQLFVLISDAQLTNHLAVASLALTLLEHISTLREEIELVWKSRWNLSSIFYIWAQSVTSTTIVVSTDVILALRVWILFARPSRMIGFFVGLIVAEFAALLVVGVYTIRDLGVFIQIEWVAFSLARLMSERLTAFKSIAWMLYCHSPANARILCPPPLHRREFEPLLILGMHFTLCGKSSCMFAMTLYKCRDTAMSPGLIKTPVIQIFLRDGSYWFLAVLLLSLSELLIWHNARPSLAQIPIVPGTACIAIIGARVVLNIKNLARTNNGRDSSQTLTQTSVMWYHPRMPTRPKIETTPWYLRTN</sequence>
<feature type="transmembrane region" description="Helical" evidence="1">
    <location>
        <begin position="98"/>
        <end position="118"/>
    </location>
</feature>
<keyword evidence="1" id="KW-0472">Membrane</keyword>
<protein>
    <recommendedName>
        <fullName evidence="2">DUF6533 domain-containing protein</fullName>
    </recommendedName>
</protein>
<keyword evidence="4" id="KW-1185">Reference proteome</keyword>
<reference evidence="3" key="1">
    <citation type="submission" date="2023-11" db="EMBL/GenBank/DDBJ databases">
        <authorList>
            <person name="De Vega J J."/>
            <person name="De Vega J J."/>
        </authorList>
    </citation>
    <scope>NUCLEOTIDE SEQUENCE</scope>
</reference>
<feature type="transmembrane region" description="Helical" evidence="1">
    <location>
        <begin position="64"/>
        <end position="86"/>
    </location>
</feature>
<feature type="domain" description="DUF6533" evidence="2">
    <location>
        <begin position="30"/>
        <end position="66"/>
    </location>
</feature>
<keyword evidence="1" id="KW-0812">Transmembrane</keyword>
<name>A0AAD2GVF7_9AGAR</name>
<organism evidence="3 4">
    <name type="scientific">Mycena citricolor</name>
    <dbReference type="NCBI Taxonomy" id="2018698"/>
    <lineage>
        <taxon>Eukaryota</taxon>
        <taxon>Fungi</taxon>
        <taxon>Dikarya</taxon>
        <taxon>Basidiomycota</taxon>
        <taxon>Agaricomycotina</taxon>
        <taxon>Agaricomycetes</taxon>
        <taxon>Agaricomycetidae</taxon>
        <taxon>Agaricales</taxon>
        <taxon>Marasmiineae</taxon>
        <taxon>Mycenaceae</taxon>
        <taxon>Mycena</taxon>
    </lineage>
</organism>
<dbReference type="EMBL" id="CAVNYO010000028">
    <property type="protein sequence ID" value="CAK5262877.1"/>
    <property type="molecule type" value="Genomic_DNA"/>
</dbReference>
<keyword evidence="1" id="KW-1133">Transmembrane helix</keyword>
<evidence type="ECO:0000256" key="1">
    <source>
        <dbReference type="SAM" id="Phobius"/>
    </source>
</evidence>
<comment type="caution">
    <text evidence="3">The sequence shown here is derived from an EMBL/GenBank/DDBJ whole genome shotgun (WGS) entry which is preliminary data.</text>
</comment>
<accession>A0AAD2GVF7</accession>
<gene>
    <name evidence="3" type="ORF">MYCIT1_LOCUS1935</name>
</gene>
<evidence type="ECO:0000313" key="3">
    <source>
        <dbReference type="EMBL" id="CAK5262877.1"/>
    </source>
</evidence>
<dbReference type="InterPro" id="IPR045340">
    <property type="entry name" value="DUF6533"/>
</dbReference>
<dbReference type="Proteomes" id="UP001295794">
    <property type="component" value="Unassembled WGS sequence"/>
</dbReference>
<proteinExistence type="predicted"/>
<feature type="transmembrane region" description="Helical" evidence="1">
    <location>
        <begin position="227"/>
        <end position="244"/>
    </location>
</feature>
<dbReference type="Pfam" id="PF20151">
    <property type="entry name" value="DUF6533"/>
    <property type="match status" value="1"/>
</dbReference>
<feature type="transmembrane region" description="Helical" evidence="1">
    <location>
        <begin position="250"/>
        <end position="271"/>
    </location>
</feature>